<accession>A0ABV6HDS8</accession>
<dbReference type="GO" id="GO:0016491">
    <property type="term" value="F:oxidoreductase activity"/>
    <property type="evidence" value="ECO:0007669"/>
    <property type="project" value="UniProtKB-KW"/>
</dbReference>
<gene>
    <name evidence="2" type="ORF">ACFFI0_01960</name>
</gene>
<sequence length="255" mass="27073">MKLKDKVTVVTGGNSGIGFGIAEALKNEGAVGVITGRNRETLDQSVKHLGNSFIGLQGDVTKLDDLERIFKTTFDHFGKIEVLVVNAGGVADGAKMGAITEVEEKDYDHYMDLNLKSLYFTVQRALPFMKDGASIVLIGSSAAHRAAPGMAIYSAAKAAVISLAKGISLDLIARKIRVNVLSPGTIDTPVFSKLVSQEEVDHVKRLWVNLIPAGRIGQPSDIGKAAVFLASDDSSFILGSEILADGGMTNISLMK</sequence>
<name>A0ABV6HDS8_9SPHI</name>
<keyword evidence="3" id="KW-1185">Reference proteome</keyword>
<proteinExistence type="inferred from homology"/>
<dbReference type="NCBIfam" id="NF005559">
    <property type="entry name" value="PRK07231.1"/>
    <property type="match status" value="1"/>
</dbReference>
<dbReference type="Proteomes" id="UP001589774">
    <property type="component" value="Unassembled WGS sequence"/>
</dbReference>
<dbReference type="InterPro" id="IPR036291">
    <property type="entry name" value="NAD(P)-bd_dom_sf"/>
</dbReference>
<evidence type="ECO:0000256" key="1">
    <source>
        <dbReference type="ARBA" id="ARBA00006484"/>
    </source>
</evidence>
<keyword evidence="2" id="KW-0560">Oxidoreductase</keyword>
<dbReference type="InterPro" id="IPR002347">
    <property type="entry name" value="SDR_fam"/>
</dbReference>
<protein>
    <submittedName>
        <fullName evidence="2">SDR family NAD(P)-dependent oxidoreductase</fullName>
        <ecNumber evidence="2">1.1.1.-</ecNumber>
    </submittedName>
</protein>
<dbReference type="InterPro" id="IPR020904">
    <property type="entry name" value="Sc_DH/Rdtase_CS"/>
</dbReference>
<dbReference type="CDD" id="cd05233">
    <property type="entry name" value="SDR_c"/>
    <property type="match status" value="1"/>
</dbReference>
<comment type="similarity">
    <text evidence="1">Belongs to the short-chain dehydrogenases/reductases (SDR) family.</text>
</comment>
<dbReference type="PANTHER" id="PTHR43943:SF2">
    <property type="entry name" value="DEHYDROGENASE_REDUCTASE 4"/>
    <property type="match status" value="1"/>
</dbReference>
<dbReference type="PRINTS" id="PR00081">
    <property type="entry name" value="GDHRDH"/>
</dbReference>
<evidence type="ECO:0000313" key="3">
    <source>
        <dbReference type="Proteomes" id="UP001589774"/>
    </source>
</evidence>
<dbReference type="EMBL" id="JBHLWO010000001">
    <property type="protein sequence ID" value="MFC0317048.1"/>
    <property type="molecule type" value="Genomic_DNA"/>
</dbReference>
<comment type="caution">
    <text evidence="2">The sequence shown here is derived from an EMBL/GenBank/DDBJ whole genome shotgun (WGS) entry which is preliminary data.</text>
</comment>
<dbReference type="RefSeq" id="WP_149105088.1">
    <property type="nucleotide sequence ID" value="NZ_JBHLWO010000001.1"/>
</dbReference>
<dbReference type="SUPFAM" id="SSF51735">
    <property type="entry name" value="NAD(P)-binding Rossmann-fold domains"/>
    <property type="match status" value="1"/>
</dbReference>
<dbReference type="Pfam" id="PF13561">
    <property type="entry name" value="adh_short_C2"/>
    <property type="match status" value="1"/>
</dbReference>
<dbReference type="Gene3D" id="3.40.50.720">
    <property type="entry name" value="NAD(P)-binding Rossmann-like Domain"/>
    <property type="match status" value="1"/>
</dbReference>
<reference evidence="2 3" key="1">
    <citation type="submission" date="2024-09" db="EMBL/GenBank/DDBJ databases">
        <authorList>
            <person name="Sun Q."/>
            <person name="Mori K."/>
        </authorList>
    </citation>
    <scope>NUCLEOTIDE SEQUENCE [LARGE SCALE GENOMIC DNA]</scope>
    <source>
        <strain evidence="2 3">CCM 7765</strain>
    </source>
</reference>
<dbReference type="PANTHER" id="PTHR43943">
    <property type="entry name" value="DEHYDROGENASE/REDUCTASE (SDR FAMILY) MEMBER 4"/>
    <property type="match status" value="1"/>
</dbReference>
<evidence type="ECO:0000313" key="2">
    <source>
        <dbReference type="EMBL" id="MFC0317048.1"/>
    </source>
</evidence>
<organism evidence="2 3">
    <name type="scientific">Olivibacter oleidegradans</name>
    <dbReference type="NCBI Taxonomy" id="760123"/>
    <lineage>
        <taxon>Bacteria</taxon>
        <taxon>Pseudomonadati</taxon>
        <taxon>Bacteroidota</taxon>
        <taxon>Sphingobacteriia</taxon>
        <taxon>Sphingobacteriales</taxon>
        <taxon>Sphingobacteriaceae</taxon>
        <taxon>Olivibacter</taxon>
    </lineage>
</organism>
<dbReference type="PROSITE" id="PS00061">
    <property type="entry name" value="ADH_SHORT"/>
    <property type="match status" value="1"/>
</dbReference>
<dbReference type="EC" id="1.1.1.-" evidence="2"/>